<comment type="catalytic activity">
    <reaction evidence="3 4">
        <text>[thioredoxin]-disulfide + L-methionine + H2O = L-methionine (S)-S-oxide + [thioredoxin]-dithiol</text>
        <dbReference type="Rhea" id="RHEA:19993"/>
        <dbReference type="Rhea" id="RHEA-COMP:10698"/>
        <dbReference type="Rhea" id="RHEA-COMP:10700"/>
        <dbReference type="ChEBI" id="CHEBI:15377"/>
        <dbReference type="ChEBI" id="CHEBI:29950"/>
        <dbReference type="ChEBI" id="CHEBI:50058"/>
        <dbReference type="ChEBI" id="CHEBI:57844"/>
        <dbReference type="ChEBI" id="CHEBI:58772"/>
        <dbReference type="EC" id="1.8.4.11"/>
    </reaction>
</comment>
<dbReference type="HAMAP" id="MF_01401">
    <property type="entry name" value="MsrA"/>
    <property type="match status" value="1"/>
</dbReference>
<sequence length="225" mass="24744">MGWLQDAIRQSAMRRATEVVDADSALPGRAEPVAVAPKNIVTGNPMVPPFPEGHESIVLGMGCFWGAEKVLWQLDGVWTTAAVYAGGWTPNPTYEETCTGATGHTEAVLVVFDPEVLPVEKLLAEFFEWHDPTQGMRQGNDMGTQYRSAIYTTTPEQLEAARRIAEGYQKELDAEGYGPLTTEIGMLEEVRSGQYAYAEDYHQQYLVKNPGGYDCHVRSGIACPI</sequence>
<evidence type="ECO:0000256" key="4">
    <source>
        <dbReference type="HAMAP-Rule" id="MF_01401"/>
    </source>
</evidence>
<dbReference type="AlphaFoldDB" id="A0A2S1R4B0"/>
<keyword evidence="1 4" id="KW-0560">Oxidoreductase</keyword>
<dbReference type="InterPro" id="IPR036509">
    <property type="entry name" value="Met_Sox_Rdtase_MsrA_sf"/>
</dbReference>
<dbReference type="NCBIfam" id="TIGR00401">
    <property type="entry name" value="msrA"/>
    <property type="match status" value="1"/>
</dbReference>
<dbReference type="Pfam" id="PF01625">
    <property type="entry name" value="PMSR"/>
    <property type="match status" value="1"/>
</dbReference>
<dbReference type="InterPro" id="IPR050162">
    <property type="entry name" value="MsrA_MetSO_reductase"/>
</dbReference>
<comment type="function">
    <text evidence="4">Has an important function as a repair enzyme for proteins that have been inactivated by oxidation. Catalyzes the reversible oxidation-reduction of methionine sulfoxide in proteins to methionine.</text>
</comment>
<dbReference type="EC" id="1.8.4.11" evidence="4"/>
<dbReference type="RefSeq" id="WP_108846359.1">
    <property type="nucleotide sequence ID" value="NZ_CP015449.1"/>
</dbReference>
<dbReference type="SUPFAM" id="SSF55068">
    <property type="entry name" value="Peptide methionine sulfoxide reductase"/>
    <property type="match status" value="1"/>
</dbReference>
<name>A0A2S1R4B0_9ACTN</name>
<accession>A0A2S1R4B0</accession>
<dbReference type="OrthoDB" id="4174719at2"/>
<dbReference type="EMBL" id="CP015449">
    <property type="protein sequence ID" value="AWH91095.1"/>
    <property type="molecule type" value="Genomic_DNA"/>
</dbReference>
<dbReference type="KEGG" id="dlu:A6035_01685"/>
<dbReference type="GO" id="GO:0008113">
    <property type="term" value="F:peptide-methionine (S)-S-oxide reductase activity"/>
    <property type="evidence" value="ECO:0007669"/>
    <property type="project" value="UniProtKB-UniRule"/>
</dbReference>
<dbReference type="GO" id="GO:0033744">
    <property type="term" value="F:L-methionine:thioredoxin-disulfide S-oxidoreductase activity"/>
    <property type="evidence" value="ECO:0007669"/>
    <property type="project" value="RHEA"/>
</dbReference>
<gene>
    <name evidence="4" type="primary">msrA</name>
    <name evidence="6" type="ORF">A6035_01685</name>
</gene>
<comment type="similarity">
    <text evidence="4">Belongs to the MsrA Met sulfoxide reductase family.</text>
</comment>
<dbReference type="PANTHER" id="PTHR42799:SF2">
    <property type="entry name" value="MITOCHONDRIAL PEPTIDE METHIONINE SULFOXIDE REDUCTASE"/>
    <property type="match status" value="1"/>
</dbReference>
<dbReference type="Proteomes" id="UP000244928">
    <property type="component" value="Chromosome"/>
</dbReference>
<reference evidence="6 7" key="1">
    <citation type="submission" date="2016-04" db="EMBL/GenBank/DDBJ databases">
        <title>Complete genome sequence of Dietzia lutea YIM 80766T, a strain isolated from desert soil in Egypt.</title>
        <authorList>
            <person name="Zhao J."/>
            <person name="Hu B."/>
            <person name="Geng S."/>
            <person name="Nie Y."/>
            <person name="Tang Y."/>
        </authorList>
    </citation>
    <scope>NUCLEOTIDE SEQUENCE [LARGE SCALE GENOMIC DNA]</scope>
    <source>
        <strain evidence="6 7">YIM 80766</strain>
    </source>
</reference>
<organism evidence="6 7">
    <name type="scientific">Dietzia lutea</name>
    <dbReference type="NCBI Taxonomy" id="546160"/>
    <lineage>
        <taxon>Bacteria</taxon>
        <taxon>Bacillati</taxon>
        <taxon>Actinomycetota</taxon>
        <taxon>Actinomycetes</taxon>
        <taxon>Mycobacteriales</taxon>
        <taxon>Dietziaceae</taxon>
        <taxon>Dietzia</taxon>
    </lineage>
</organism>
<feature type="active site" evidence="4">
    <location>
        <position position="63"/>
    </location>
</feature>
<comment type="catalytic activity">
    <reaction evidence="2 4">
        <text>L-methionyl-[protein] + [thioredoxin]-disulfide + H2O = L-methionyl-(S)-S-oxide-[protein] + [thioredoxin]-dithiol</text>
        <dbReference type="Rhea" id="RHEA:14217"/>
        <dbReference type="Rhea" id="RHEA-COMP:10698"/>
        <dbReference type="Rhea" id="RHEA-COMP:10700"/>
        <dbReference type="Rhea" id="RHEA-COMP:12313"/>
        <dbReference type="Rhea" id="RHEA-COMP:12315"/>
        <dbReference type="ChEBI" id="CHEBI:15377"/>
        <dbReference type="ChEBI" id="CHEBI:16044"/>
        <dbReference type="ChEBI" id="CHEBI:29950"/>
        <dbReference type="ChEBI" id="CHEBI:44120"/>
        <dbReference type="ChEBI" id="CHEBI:50058"/>
        <dbReference type="EC" id="1.8.4.11"/>
    </reaction>
</comment>
<proteinExistence type="inferred from homology"/>
<dbReference type="GO" id="GO:0034599">
    <property type="term" value="P:cellular response to oxidative stress"/>
    <property type="evidence" value="ECO:0007669"/>
    <property type="project" value="TreeGrafter"/>
</dbReference>
<evidence type="ECO:0000259" key="5">
    <source>
        <dbReference type="Pfam" id="PF01625"/>
    </source>
</evidence>
<keyword evidence="7" id="KW-1185">Reference proteome</keyword>
<evidence type="ECO:0000313" key="7">
    <source>
        <dbReference type="Proteomes" id="UP000244928"/>
    </source>
</evidence>
<protein>
    <recommendedName>
        <fullName evidence="4">Peptide methionine sulfoxide reductase MsrA</fullName>
        <shortName evidence="4">Protein-methionine-S-oxide reductase</shortName>
        <ecNumber evidence="4">1.8.4.11</ecNumber>
    </recommendedName>
    <alternativeName>
        <fullName evidence="4">Peptide-methionine (S)-S-oxide reductase</fullName>
        <shortName evidence="4">Peptide Met(O) reductase</shortName>
    </alternativeName>
</protein>
<dbReference type="InterPro" id="IPR002569">
    <property type="entry name" value="Met_Sox_Rdtase_MsrA_dom"/>
</dbReference>
<evidence type="ECO:0000256" key="1">
    <source>
        <dbReference type="ARBA" id="ARBA00023002"/>
    </source>
</evidence>
<dbReference type="GO" id="GO:0005737">
    <property type="term" value="C:cytoplasm"/>
    <property type="evidence" value="ECO:0007669"/>
    <property type="project" value="TreeGrafter"/>
</dbReference>
<dbReference type="PANTHER" id="PTHR42799">
    <property type="entry name" value="MITOCHONDRIAL PEPTIDE METHIONINE SULFOXIDE REDUCTASE"/>
    <property type="match status" value="1"/>
</dbReference>
<evidence type="ECO:0000256" key="3">
    <source>
        <dbReference type="ARBA" id="ARBA00048782"/>
    </source>
</evidence>
<evidence type="ECO:0000313" key="6">
    <source>
        <dbReference type="EMBL" id="AWH91095.1"/>
    </source>
</evidence>
<evidence type="ECO:0000256" key="2">
    <source>
        <dbReference type="ARBA" id="ARBA00047806"/>
    </source>
</evidence>
<dbReference type="Gene3D" id="3.30.1060.10">
    <property type="entry name" value="Peptide methionine sulphoxide reductase MsrA"/>
    <property type="match status" value="1"/>
</dbReference>
<feature type="domain" description="Peptide methionine sulphoxide reductase MsrA" evidence="5">
    <location>
        <begin position="57"/>
        <end position="214"/>
    </location>
</feature>